<dbReference type="FunFam" id="3.10.20.810:FF:000001">
    <property type="entry name" value="Histidine biosynthesis bifunctional protein HisIE"/>
    <property type="match status" value="1"/>
</dbReference>
<comment type="subunit">
    <text evidence="11">Homodimer.</text>
</comment>
<evidence type="ECO:0000256" key="10">
    <source>
        <dbReference type="ARBA" id="ARBA00023102"/>
    </source>
</evidence>
<feature type="domain" description="Phosphoribosyl-AMP cyclohydrolase" evidence="12">
    <location>
        <begin position="27"/>
        <end position="101"/>
    </location>
</feature>
<dbReference type="GO" id="GO:0004636">
    <property type="term" value="F:phosphoribosyl-ATP diphosphatase activity"/>
    <property type="evidence" value="ECO:0007669"/>
    <property type="project" value="UniProtKB-EC"/>
</dbReference>
<feature type="binding site" evidence="11">
    <location>
        <position position="76"/>
    </location>
    <ligand>
        <name>Mg(2+)</name>
        <dbReference type="ChEBI" id="CHEBI:18420"/>
    </ligand>
</feature>
<proteinExistence type="inferred from homology"/>
<keyword evidence="10 11" id="KW-0368">Histidine biosynthesis</keyword>
<comment type="function">
    <text evidence="11">Catalyzes the hydrolysis of the adenine ring of phosphoribosyl-AMP.</text>
</comment>
<dbReference type="HAMAP" id="MF_01021">
    <property type="entry name" value="HisI"/>
    <property type="match status" value="1"/>
</dbReference>
<accession>A0A7V5U396</accession>
<evidence type="ECO:0000256" key="3">
    <source>
        <dbReference type="ARBA" id="ARBA00005169"/>
    </source>
</evidence>
<sequence length="127" mass="14606">MVKPDFEKTGGLVPVIAQDWQTGEVLMLAYMNEEAWEKTLETGKVHYYSRSRQKIWLKGESSGHFQIVKEIRLDCDLDTLLIKVEQLGGAACHKGYRSCFFRRFKDGDLEVVGEKIFDPEVVYGKKT</sequence>
<dbReference type="AlphaFoldDB" id="A0A7V5U396"/>
<comment type="pathway">
    <text evidence="4">Amino-acid biosynthesis; L-histidine biosynthesis; L-histidine from 5-phospho-alpha-D-ribose 1-diphosphate: step 2/9.</text>
</comment>
<keyword evidence="11" id="KW-0460">Magnesium</keyword>
<dbReference type="SUPFAM" id="SSF141734">
    <property type="entry name" value="HisI-like"/>
    <property type="match status" value="1"/>
</dbReference>
<dbReference type="GO" id="GO:0008270">
    <property type="term" value="F:zinc ion binding"/>
    <property type="evidence" value="ECO:0007669"/>
    <property type="project" value="UniProtKB-UniRule"/>
</dbReference>
<dbReference type="EC" id="3.5.4.19" evidence="11"/>
<evidence type="ECO:0000256" key="5">
    <source>
        <dbReference type="ARBA" id="ARBA00007731"/>
    </source>
</evidence>
<evidence type="ECO:0000256" key="9">
    <source>
        <dbReference type="ARBA" id="ARBA00022801"/>
    </source>
</evidence>
<keyword evidence="11" id="KW-0862">Zinc</keyword>
<dbReference type="InterPro" id="IPR038019">
    <property type="entry name" value="PRib_AMP_CycHydrolase_sf"/>
</dbReference>
<comment type="catalytic activity">
    <reaction evidence="1 11">
        <text>1-(5-phospho-beta-D-ribosyl)-5'-AMP + H2O = 1-(5-phospho-beta-D-ribosyl)-5-[(5-phospho-beta-D-ribosylamino)methylideneamino]imidazole-4-carboxamide</text>
        <dbReference type="Rhea" id="RHEA:20049"/>
        <dbReference type="ChEBI" id="CHEBI:15377"/>
        <dbReference type="ChEBI" id="CHEBI:58435"/>
        <dbReference type="ChEBI" id="CHEBI:59457"/>
        <dbReference type="EC" id="3.5.4.19"/>
    </reaction>
</comment>
<comment type="cofactor">
    <cofactor evidence="11">
        <name>Zn(2+)</name>
        <dbReference type="ChEBI" id="CHEBI:29105"/>
    </cofactor>
    <text evidence="11">Binds 1 zinc ion per subunit.</text>
</comment>
<evidence type="ECO:0000313" key="13">
    <source>
        <dbReference type="EMBL" id="HHI97771.1"/>
    </source>
</evidence>
<reference evidence="13" key="1">
    <citation type="journal article" date="2020" name="mSystems">
        <title>Genome- and Community-Level Interaction Insights into Carbon Utilization and Element Cycling Functions of Hydrothermarchaeota in Hydrothermal Sediment.</title>
        <authorList>
            <person name="Zhou Z."/>
            <person name="Liu Y."/>
            <person name="Xu W."/>
            <person name="Pan J."/>
            <person name="Luo Z.H."/>
            <person name="Li M."/>
        </authorList>
    </citation>
    <scope>NUCLEOTIDE SEQUENCE [LARGE SCALE GENOMIC DNA]</scope>
    <source>
        <strain evidence="13">HyVt-533</strain>
    </source>
</reference>
<comment type="similarity">
    <text evidence="5">In the C-terminal section; belongs to the PRA-PH family.</text>
</comment>
<feature type="binding site" evidence="11">
    <location>
        <position position="75"/>
    </location>
    <ligand>
        <name>Zn(2+)</name>
        <dbReference type="ChEBI" id="CHEBI:29105"/>
        <note>ligand shared between dimeric partners</note>
    </ligand>
</feature>
<evidence type="ECO:0000256" key="2">
    <source>
        <dbReference type="ARBA" id="ARBA00001460"/>
    </source>
</evidence>
<dbReference type="PANTHER" id="PTHR42945:SF1">
    <property type="entry name" value="HISTIDINE BIOSYNTHESIS BIFUNCTIONAL PROTEIN HIS7"/>
    <property type="match status" value="1"/>
</dbReference>
<keyword evidence="7 11" id="KW-0963">Cytoplasm</keyword>
<dbReference type="InterPro" id="IPR026660">
    <property type="entry name" value="PRA-CH"/>
</dbReference>
<comment type="caution">
    <text evidence="13">The sequence shown here is derived from an EMBL/GenBank/DDBJ whole genome shotgun (WGS) entry which is preliminary data.</text>
</comment>
<evidence type="ECO:0000259" key="12">
    <source>
        <dbReference type="Pfam" id="PF01502"/>
    </source>
</evidence>
<name>A0A7V5U396_9BACT</name>
<organism evidence="13">
    <name type="scientific">Thermodesulfatator atlanticus</name>
    <dbReference type="NCBI Taxonomy" id="501497"/>
    <lineage>
        <taxon>Bacteria</taxon>
        <taxon>Pseudomonadati</taxon>
        <taxon>Thermodesulfobacteriota</taxon>
        <taxon>Thermodesulfobacteria</taxon>
        <taxon>Thermodesulfobacteriales</taxon>
        <taxon>Thermodesulfatatoraceae</taxon>
        <taxon>Thermodesulfatator</taxon>
    </lineage>
</organism>
<dbReference type="Pfam" id="PF01502">
    <property type="entry name" value="PRA-CH"/>
    <property type="match status" value="1"/>
</dbReference>
<comment type="cofactor">
    <cofactor evidence="11">
        <name>Mg(2+)</name>
        <dbReference type="ChEBI" id="CHEBI:18420"/>
    </cofactor>
    <text evidence="11">Binds 1 Mg(2+) ion per subunit.</text>
</comment>
<evidence type="ECO:0000256" key="1">
    <source>
        <dbReference type="ARBA" id="ARBA00000024"/>
    </source>
</evidence>
<comment type="catalytic activity">
    <reaction evidence="2">
        <text>1-(5-phospho-beta-D-ribosyl)-ATP + H2O = 1-(5-phospho-beta-D-ribosyl)-5'-AMP + diphosphate + H(+)</text>
        <dbReference type="Rhea" id="RHEA:22828"/>
        <dbReference type="ChEBI" id="CHEBI:15377"/>
        <dbReference type="ChEBI" id="CHEBI:15378"/>
        <dbReference type="ChEBI" id="CHEBI:33019"/>
        <dbReference type="ChEBI" id="CHEBI:59457"/>
        <dbReference type="ChEBI" id="CHEBI:73183"/>
        <dbReference type="EC" id="3.6.1.31"/>
    </reaction>
</comment>
<keyword evidence="11" id="KW-0479">Metal-binding</keyword>
<dbReference type="UniPathway" id="UPA00031">
    <property type="reaction ID" value="UER00008"/>
</dbReference>
<feature type="binding site" evidence="11">
    <location>
        <position position="99"/>
    </location>
    <ligand>
        <name>Zn(2+)</name>
        <dbReference type="ChEBI" id="CHEBI:29105"/>
        <note>ligand shared between dimeric partners</note>
    </ligand>
</feature>
<dbReference type="PANTHER" id="PTHR42945">
    <property type="entry name" value="HISTIDINE BIOSYNTHESIS BIFUNCTIONAL PROTEIN"/>
    <property type="match status" value="1"/>
</dbReference>
<dbReference type="GO" id="GO:0005737">
    <property type="term" value="C:cytoplasm"/>
    <property type="evidence" value="ECO:0007669"/>
    <property type="project" value="UniProtKB-SubCell"/>
</dbReference>
<evidence type="ECO:0000256" key="7">
    <source>
        <dbReference type="ARBA" id="ARBA00022490"/>
    </source>
</evidence>
<dbReference type="GO" id="GO:0000105">
    <property type="term" value="P:L-histidine biosynthetic process"/>
    <property type="evidence" value="ECO:0007669"/>
    <property type="project" value="UniProtKB-UniRule"/>
</dbReference>
<evidence type="ECO:0000256" key="11">
    <source>
        <dbReference type="HAMAP-Rule" id="MF_01021"/>
    </source>
</evidence>
<evidence type="ECO:0000256" key="8">
    <source>
        <dbReference type="ARBA" id="ARBA00022605"/>
    </source>
</evidence>
<keyword evidence="9 11" id="KW-0378">Hydrolase</keyword>
<gene>
    <name evidence="11 13" type="primary">hisI</name>
    <name evidence="13" type="ORF">ENJ96_07950</name>
</gene>
<feature type="binding site" evidence="11">
    <location>
        <position position="74"/>
    </location>
    <ligand>
        <name>Mg(2+)</name>
        <dbReference type="ChEBI" id="CHEBI:18420"/>
    </ligand>
</feature>
<comment type="pathway">
    <text evidence="3 11">Amino-acid biosynthesis; L-histidine biosynthesis; L-histidine from 5-phospho-alpha-D-ribose 1-diphosphate: step 3/9.</text>
</comment>
<keyword evidence="8 11" id="KW-0028">Amino-acid biosynthesis</keyword>
<feature type="binding site" evidence="11">
    <location>
        <position position="92"/>
    </location>
    <ligand>
        <name>Zn(2+)</name>
        <dbReference type="ChEBI" id="CHEBI:29105"/>
        <note>ligand shared between dimeric partners</note>
    </ligand>
</feature>
<dbReference type="EMBL" id="DROK01000234">
    <property type="protein sequence ID" value="HHI97771.1"/>
    <property type="molecule type" value="Genomic_DNA"/>
</dbReference>
<comment type="subcellular location">
    <subcellularLocation>
        <location evidence="11">Cytoplasm</location>
    </subcellularLocation>
</comment>
<dbReference type="GO" id="GO:0000287">
    <property type="term" value="F:magnesium ion binding"/>
    <property type="evidence" value="ECO:0007669"/>
    <property type="project" value="UniProtKB-UniRule"/>
</dbReference>
<comment type="similarity">
    <text evidence="11">Belongs to the PRA-CH family.</text>
</comment>
<dbReference type="Gene3D" id="3.10.20.810">
    <property type="entry name" value="Phosphoribosyl-AMP cyclohydrolase"/>
    <property type="match status" value="1"/>
</dbReference>
<evidence type="ECO:0000256" key="4">
    <source>
        <dbReference type="ARBA" id="ARBA00005204"/>
    </source>
</evidence>
<dbReference type="InterPro" id="IPR002496">
    <property type="entry name" value="PRib_AMP_CycHydrolase_dom"/>
</dbReference>
<dbReference type="Proteomes" id="UP000886101">
    <property type="component" value="Unassembled WGS sequence"/>
</dbReference>
<feature type="binding site" evidence="11">
    <location>
        <position position="78"/>
    </location>
    <ligand>
        <name>Mg(2+)</name>
        <dbReference type="ChEBI" id="CHEBI:18420"/>
    </ligand>
</feature>
<dbReference type="NCBIfam" id="NF000768">
    <property type="entry name" value="PRK00051.1"/>
    <property type="match status" value="1"/>
</dbReference>
<dbReference type="GO" id="GO:0004635">
    <property type="term" value="F:phosphoribosyl-AMP cyclohydrolase activity"/>
    <property type="evidence" value="ECO:0007669"/>
    <property type="project" value="UniProtKB-UniRule"/>
</dbReference>
<evidence type="ECO:0000256" key="6">
    <source>
        <dbReference type="ARBA" id="ARBA00008299"/>
    </source>
</evidence>
<comment type="similarity">
    <text evidence="6">In the N-terminal section; belongs to the PRA-CH family.</text>
</comment>
<protein>
    <recommendedName>
        <fullName evidence="11">Phosphoribosyl-AMP cyclohydrolase</fullName>
        <shortName evidence="11">PRA-CH</shortName>
        <ecNumber evidence="11">3.5.4.19</ecNumber>
    </recommendedName>
</protein>